<proteinExistence type="inferred from homology"/>
<feature type="binding site" evidence="11">
    <location>
        <begin position="366"/>
        <end position="369"/>
    </location>
    <ligand>
        <name>substrate</name>
    </ligand>
</feature>
<dbReference type="GO" id="GO:0000015">
    <property type="term" value="C:phosphopyruvate hydratase complex"/>
    <property type="evidence" value="ECO:0007669"/>
    <property type="project" value="InterPro"/>
</dbReference>
<dbReference type="UniPathway" id="UPA00109">
    <property type="reaction ID" value="UER00187"/>
</dbReference>
<evidence type="ECO:0000256" key="12">
    <source>
        <dbReference type="PIRSR" id="PIRSR001400-3"/>
    </source>
</evidence>
<evidence type="ECO:0000256" key="3">
    <source>
        <dbReference type="ARBA" id="ARBA00012058"/>
    </source>
</evidence>
<keyword evidence="6 9" id="KW-0460">Magnesium</keyword>
<dbReference type="EC" id="4.2.1.11" evidence="3 9"/>
<dbReference type="GO" id="GO:0006096">
    <property type="term" value="P:glycolytic process"/>
    <property type="evidence" value="ECO:0007669"/>
    <property type="project" value="UniProtKB-UniRule"/>
</dbReference>
<dbReference type="InterPro" id="IPR036849">
    <property type="entry name" value="Enolase-like_C_sf"/>
</dbReference>
<feature type="binding site" evidence="11">
    <location>
        <position position="287"/>
    </location>
    <ligand>
        <name>substrate</name>
    </ligand>
</feature>
<evidence type="ECO:0000313" key="16">
    <source>
        <dbReference type="Proteomes" id="UP000228700"/>
    </source>
</evidence>
<feature type="active site" description="Proton acceptor" evidence="9 10">
    <location>
        <position position="339"/>
    </location>
</feature>
<dbReference type="Gene3D" id="3.30.390.10">
    <property type="entry name" value="Enolase-like, N-terminal domain"/>
    <property type="match status" value="1"/>
</dbReference>
<comment type="similarity">
    <text evidence="2 9">Belongs to the enolase family.</text>
</comment>
<comment type="cofactor">
    <cofactor evidence="12">
        <name>Mg(2+)</name>
        <dbReference type="ChEBI" id="CHEBI:18420"/>
    </cofactor>
    <text evidence="12">Mg(2+) is required for catalysis and for stabilizing the dimer.</text>
</comment>
<gene>
    <name evidence="9" type="primary">eno</name>
    <name evidence="15" type="ORF">COV01_00005</name>
</gene>
<feature type="binding site" evidence="9">
    <location>
        <position position="339"/>
    </location>
    <ligand>
        <name>(2R)-2-phosphoglycerate</name>
        <dbReference type="ChEBI" id="CHEBI:58289"/>
    </ligand>
</feature>
<dbReference type="GO" id="GO:0000287">
    <property type="term" value="F:magnesium ion binding"/>
    <property type="evidence" value="ECO:0007669"/>
    <property type="project" value="UniProtKB-UniRule"/>
</dbReference>
<dbReference type="SFLD" id="SFLDS00001">
    <property type="entry name" value="Enolase"/>
    <property type="match status" value="1"/>
</dbReference>
<feature type="binding site" evidence="11">
    <location>
        <position position="314"/>
    </location>
    <ligand>
        <name>substrate</name>
    </ligand>
</feature>
<feature type="domain" description="Enolase C-terminal TIM barrel" evidence="13">
    <location>
        <begin position="140"/>
        <end position="419"/>
    </location>
</feature>
<dbReference type="PANTHER" id="PTHR11902:SF1">
    <property type="entry name" value="ENOLASE"/>
    <property type="match status" value="1"/>
</dbReference>
<feature type="binding site" evidence="9 12">
    <location>
        <position position="287"/>
    </location>
    <ligand>
        <name>Mg(2+)</name>
        <dbReference type="ChEBI" id="CHEBI:18420"/>
    </ligand>
</feature>
<feature type="domain" description="Enolase N-terminal" evidence="14">
    <location>
        <begin position="4"/>
        <end position="132"/>
    </location>
</feature>
<dbReference type="PRINTS" id="PR00148">
    <property type="entry name" value="ENOLASE"/>
</dbReference>
<dbReference type="GO" id="GO:0009986">
    <property type="term" value="C:cell surface"/>
    <property type="evidence" value="ECO:0007669"/>
    <property type="project" value="UniProtKB-SubCell"/>
</dbReference>
<keyword evidence="9 12" id="KW-0479">Metal-binding</keyword>
<dbReference type="EMBL" id="PFEQ01000001">
    <property type="protein sequence ID" value="PJE74411.1"/>
    <property type="molecule type" value="Genomic_DNA"/>
</dbReference>
<name>A0A2M8LCY5_9BACT</name>
<dbReference type="InterPro" id="IPR020810">
    <property type="entry name" value="Enolase_C"/>
</dbReference>
<dbReference type="SMART" id="SM01192">
    <property type="entry name" value="Enolase_C"/>
    <property type="match status" value="1"/>
</dbReference>
<dbReference type="SFLD" id="SFLDG00178">
    <property type="entry name" value="enolase"/>
    <property type="match status" value="1"/>
</dbReference>
<evidence type="ECO:0000259" key="14">
    <source>
        <dbReference type="SMART" id="SM01193"/>
    </source>
</evidence>
<accession>A0A2M8LCY5</accession>
<dbReference type="InterPro" id="IPR000941">
    <property type="entry name" value="Enolase"/>
</dbReference>
<evidence type="ECO:0000256" key="2">
    <source>
        <dbReference type="ARBA" id="ARBA00009604"/>
    </source>
</evidence>
<dbReference type="PIRSF" id="PIRSF001400">
    <property type="entry name" value="Enolase"/>
    <property type="match status" value="1"/>
</dbReference>
<feature type="binding site" evidence="9">
    <location>
        <position position="390"/>
    </location>
    <ligand>
        <name>(2R)-2-phosphoglycerate</name>
        <dbReference type="ChEBI" id="CHEBI:58289"/>
    </ligand>
</feature>
<feature type="binding site" evidence="11">
    <location>
        <position position="390"/>
    </location>
    <ligand>
        <name>substrate</name>
    </ligand>
</feature>
<keyword evidence="15" id="KW-0670">Pyruvate</keyword>
<organism evidence="15 16">
    <name type="scientific">Candidatus Taylorbacteria bacterium CG10_big_fil_rev_8_21_14_0_10_41_48</name>
    <dbReference type="NCBI Taxonomy" id="1975024"/>
    <lineage>
        <taxon>Bacteria</taxon>
        <taxon>Candidatus Tayloriibacteriota</taxon>
    </lineage>
</organism>
<evidence type="ECO:0000256" key="7">
    <source>
        <dbReference type="ARBA" id="ARBA00023152"/>
    </source>
</evidence>
<evidence type="ECO:0000256" key="1">
    <source>
        <dbReference type="ARBA" id="ARBA00005031"/>
    </source>
</evidence>
<keyword evidence="7 9" id="KW-0324">Glycolysis</keyword>
<evidence type="ECO:0000256" key="11">
    <source>
        <dbReference type="PIRSR" id="PIRSR001400-2"/>
    </source>
</evidence>
<dbReference type="CDD" id="cd03313">
    <property type="entry name" value="enolase"/>
    <property type="match status" value="1"/>
</dbReference>
<evidence type="ECO:0000256" key="9">
    <source>
        <dbReference type="HAMAP-Rule" id="MF_00318"/>
    </source>
</evidence>
<reference evidence="16" key="1">
    <citation type="submission" date="2017-09" db="EMBL/GenBank/DDBJ databases">
        <title>Depth-based differentiation of microbial function through sediment-hosted aquifers and enrichment of novel symbionts in the deep terrestrial subsurface.</title>
        <authorList>
            <person name="Probst A.J."/>
            <person name="Ladd B."/>
            <person name="Jarett J.K."/>
            <person name="Geller-Mcgrath D.E."/>
            <person name="Sieber C.M.K."/>
            <person name="Emerson J.B."/>
            <person name="Anantharaman K."/>
            <person name="Thomas B.C."/>
            <person name="Malmstrom R."/>
            <person name="Stieglmeier M."/>
            <person name="Klingl A."/>
            <person name="Woyke T."/>
            <person name="Ryan C.M."/>
            <person name="Banfield J.F."/>
        </authorList>
    </citation>
    <scope>NUCLEOTIDE SEQUENCE [LARGE SCALE GENOMIC DNA]</scope>
</reference>
<dbReference type="Gene3D" id="3.20.20.120">
    <property type="entry name" value="Enolase-like C-terminal domain"/>
    <property type="match status" value="1"/>
</dbReference>
<evidence type="ECO:0000256" key="6">
    <source>
        <dbReference type="ARBA" id="ARBA00022842"/>
    </source>
</evidence>
<dbReference type="PANTHER" id="PTHR11902">
    <property type="entry name" value="ENOLASE"/>
    <property type="match status" value="1"/>
</dbReference>
<keyword evidence="8 9" id="KW-0456">Lyase</keyword>
<comment type="subcellular location">
    <subcellularLocation>
        <location evidence="9">Cytoplasm</location>
    </subcellularLocation>
    <subcellularLocation>
        <location evidence="9">Secreted</location>
    </subcellularLocation>
    <subcellularLocation>
        <location evidence="9">Cell surface</location>
    </subcellularLocation>
    <text evidence="9">Fractions of enolase are present in both the cytoplasm and on the cell surface.</text>
</comment>
<feature type="binding site" evidence="11">
    <location>
        <position position="165"/>
    </location>
    <ligand>
        <name>substrate</name>
    </ligand>
</feature>
<feature type="binding site" evidence="9">
    <location>
        <position position="369"/>
    </location>
    <ligand>
        <name>(2R)-2-phosphoglycerate</name>
        <dbReference type="ChEBI" id="CHEBI:58289"/>
    </ligand>
</feature>
<dbReference type="GO" id="GO:0005576">
    <property type="term" value="C:extracellular region"/>
    <property type="evidence" value="ECO:0007669"/>
    <property type="project" value="UniProtKB-SubCell"/>
</dbReference>
<dbReference type="SUPFAM" id="SSF51604">
    <property type="entry name" value="Enolase C-terminal domain-like"/>
    <property type="match status" value="1"/>
</dbReference>
<feature type="active site" description="Proton donor" evidence="9 10">
    <location>
        <position position="206"/>
    </location>
</feature>
<feature type="binding site" evidence="9">
    <location>
        <position position="164"/>
    </location>
    <ligand>
        <name>(2R)-2-phosphoglycerate</name>
        <dbReference type="ChEBI" id="CHEBI:58289"/>
    </ligand>
</feature>
<dbReference type="NCBIfam" id="TIGR01060">
    <property type="entry name" value="eno"/>
    <property type="match status" value="1"/>
</dbReference>
<dbReference type="Pfam" id="PF00113">
    <property type="entry name" value="Enolase_C"/>
    <property type="match status" value="1"/>
</dbReference>
<sequence>MSRIISIHAEEILDSRGNPTLEVVCTTERGSGKAAVPSGASTGIHEALELRDGDMNQHHGKGVEKAIGNVNTEISGHIVGNDHDQASLDASLIALDGTENKSRLGANAILGVSLAFARAVADERGVELYRYIGVLSDTDTFVLPTPFFNIINGGKHADSGLDIQEYMIAPVGFATFSEKVKAGEKIIETLRRLLIEKGLSTDLGDEGGFAPRLDSNEGAIVFIEKAIAESGYSHDEVKIALDVAASSFYTDGVYALKVGEIEKDMNTADMIRWYGELVSKHPIISIEDGLAEDDWDGFTLMNKEIGEKIQIVGDDLTVTNKKRIAKAIETRAINSVLIKLNQIGTLTETLEAIAMTKGAGWKPFISHRSGETLDTFIADLVVGTRCECIKAGSLTRPERVCKYERLIEIEQKLSSSFGK</sequence>
<evidence type="ECO:0000259" key="13">
    <source>
        <dbReference type="SMART" id="SM01192"/>
    </source>
</evidence>
<dbReference type="SFLD" id="SFLDF00002">
    <property type="entry name" value="enolase"/>
    <property type="match status" value="1"/>
</dbReference>
<evidence type="ECO:0000256" key="5">
    <source>
        <dbReference type="ARBA" id="ARBA00022525"/>
    </source>
</evidence>
<dbReference type="InterPro" id="IPR020809">
    <property type="entry name" value="Enolase_CS"/>
</dbReference>
<dbReference type="Proteomes" id="UP000228700">
    <property type="component" value="Unassembled WGS sequence"/>
</dbReference>
<dbReference type="SUPFAM" id="SSF54826">
    <property type="entry name" value="Enolase N-terminal domain-like"/>
    <property type="match status" value="1"/>
</dbReference>
<dbReference type="PROSITE" id="PS00164">
    <property type="entry name" value="ENOLASE"/>
    <property type="match status" value="1"/>
</dbReference>
<dbReference type="Pfam" id="PF03952">
    <property type="entry name" value="Enolase_N"/>
    <property type="match status" value="1"/>
</dbReference>
<feature type="binding site" evidence="9 12">
    <location>
        <position position="314"/>
    </location>
    <ligand>
        <name>Mg(2+)</name>
        <dbReference type="ChEBI" id="CHEBI:18420"/>
    </ligand>
</feature>
<comment type="catalytic activity">
    <reaction evidence="9">
        <text>(2R)-2-phosphoglycerate = phosphoenolpyruvate + H2O</text>
        <dbReference type="Rhea" id="RHEA:10164"/>
        <dbReference type="ChEBI" id="CHEBI:15377"/>
        <dbReference type="ChEBI" id="CHEBI:58289"/>
        <dbReference type="ChEBI" id="CHEBI:58702"/>
        <dbReference type="EC" id="4.2.1.11"/>
    </reaction>
</comment>
<evidence type="ECO:0000256" key="10">
    <source>
        <dbReference type="PIRSR" id="PIRSR001400-1"/>
    </source>
</evidence>
<evidence type="ECO:0000256" key="4">
    <source>
        <dbReference type="ARBA" id="ARBA00017068"/>
    </source>
</evidence>
<keyword evidence="9" id="KW-0963">Cytoplasm</keyword>
<protein>
    <recommendedName>
        <fullName evidence="4 9">Enolase</fullName>
        <ecNumber evidence="3 9">4.2.1.11</ecNumber>
    </recommendedName>
    <alternativeName>
        <fullName evidence="9">2-phospho-D-glycerate hydro-lyase</fullName>
    </alternativeName>
    <alternativeName>
        <fullName evidence="9">2-phosphoglycerate dehydratase</fullName>
    </alternativeName>
</protein>
<keyword evidence="5 9" id="KW-0964">Secreted</keyword>
<comment type="pathway">
    <text evidence="1 9">Carbohydrate degradation; glycolysis; pyruvate from D-glyceraldehyde 3-phosphate: step 4/5.</text>
</comment>
<comment type="caution">
    <text evidence="15">The sequence shown here is derived from an EMBL/GenBank/DDBJ whole genome shotgun (WGS) entry which is preliminary data.</text>
</comment>
<evidence type="ECO:0000313" key="15">
    <source>
        <dbReference type="EMBL" id="PJE74411.1"/>
    </source>
</evidence>
<comment type="function">
    <text evidence="9">Catalyzes the reversible conversion of 2-phosphoglycerate (2-PG) into phosphoenolpyruvate (PEP). It is essential for the degradation of carbohydrates via glycolysis.</text>
</comment>
<dbReference type="InterPro" id="IPR029017">
    <property type="entry name" value="Enolase-like_N"/>
</dbReference>
<dbReference type="AlphaFoldDB" id="A0A2M8LCY5"/>
<comment type="cofactor">
    <cofactor evidence="9">
        <name>Mg(2+)</name>
        <dbReference type="ChEBI" id="CHEBI:18420"/>
    </cofactor>
    <text evidence="9">Binds a second Mg(2+) ion via substrate during catalysis.</text>
</comment>
<dbReference type="SMART" id="SM01193">
    <property type="entry name" value="Enolase_N"/>
    <property type="match status" value="1"/>
</dbReference>
<dbReference type="HAMAP" id="MF_00318">
    <property type="entry name" value="Enolase"/>
    <property type="match status" value="1"/>
</dbReference>
<feature type="binding site" evidence="9 12">
    <location>
        <position position="242"/>
    </location>
    <ligand>
        <name>Mg(2+)</name>
        <dbReference type="ChEBI" id="CHEBI:18420"/>
    </ligand>
</feature>
<dbReference type="GO" id="GO:0004634">
    <property type="term" value="F:phosphopyruvate hydratase activity"/>
    <property type="evidence" value="ECO:0007669"/>
    <property type="project" value="UniProtKB-UniRule"/>
</dbReference>
<feature type="binding site" evidence="11">
    <location>
        <position position="156"/>
    </location>
    <ligand>
        <name>substrate</name>
    </ligand>
</feature>
<feature type="binding site" evidence="9">
    <location>
        <position position="368"/>
    </location>
    <ligand>
        <name>(2R)-2-phosphoglycerate</name>
        <dbReference type="ChEBI" id="CHEBI:58289"/>
    </ligand>
</feature>
<dbReference type="InterPro" id="IPR020811">
    <property type="entry name" value="Enolase_N"/>
</dbReference>
<evidence type="ECO:0000256" key="8">
    <source>
        <dbReference type="ARBA" id="ARBA00023239"/>
    </source>
</evidence>